<proteinExistence type="predicted"/>
<organism evidence="1 2">
    <name type="scientific">Hymenoscyphus albidus</name>
    <dbReference type="NCBI Taxonomy" id="595503"/>
    <lineage>
        <taxon>Eukaryota</taxon>
        <taxon>Fungi</taxon>
        <taxon>Dikarya</taxon>
        <taxon>Ascomycota</taxon>
        <taxon>Pezizomycotina</taxon>
        <taxon>Leotiomycetes</taxon>
        <taxon>Helotiales</taxon>
        <taxon>Helotiaceae</taxon>
        <taxon>Hymenoscyphus</taxon>
    </lineage>
</organism>
<evidence type="ECO:0000313" key="2">
    <source>
        <dbReference type="Proteomes" id="UP000701801"/>
    </source>
</evidence>
<accession>A0A9N9LK62</accession>
<keyword evidence="2" id="KW-1185">Reference proteome</keyword>
<dbReference type="AlphaFoldDB" id="A0A9N9LK62"/>
<comment type="caution">
    <text evidence="1">The sequence shown here is derived from an EMBL/GenBank/DDBJ whole genome shotgun (WGS) entry which is preliminary data.</text>
</comment>
<gene>
    <name evidence="1" type="ORF">HYALB_00005646</name>
</gene>
<name>A0A9N9LK62_9HELO</name>
<protein>
    <submittedName>
        <fullName evidence="1">Uncharacterized protein</fullName>
    </submittedName>
</protein>
<reference evidence="1" key="1">
    <citation type="submission" date="2021-07" db="EMBL/GenBank/DDBJ databases">
        <authorList>
            <person name="Durling M."/>
        </authorList>
    </citation>
    <scope>NUCLEOTIDE SEQUENCE</scope>
</reference>
<sequence length="156" mass="16585">MGVKALRCRCCLAAPEVASTQPSTRDEYLRGPAFTWTEGNIAVEWLSGIIRGIMHLEALALALASGRLVLSVEWFDPSGSSKQESWLSLLRLSPPLEHITGTSAQAGNLAWGTGVQTSSGPMMGIMRPGVRTRGAGHAEHAGNHSVWIPTARTPVG</sequence>
<dbReference type="Proteomes" id="UP000701801">
    <property type="component" value="Unassembled WGS sequence"/>
</dbReference>
<evidence type="ECO:0000313" key="1">
    <source>
        <dbReference type="EMBL" id="CAG8975578.1"/>
    </source>
</evidence>
<dbReference type="EMBL" id="CAJVRM010000142">
    <property type="protein sequence ID" value="CAG8975578.1"/>
    <property type="molecule type" value="Genomic_DNA"/>
</dbReference>